<dbReference type="AlphaFoldDB" id="A0A9E7GWW2"/>
<evidence type="ECO:0000313" key="22">
    <source>
        <dbReference type="Proteomes" id="UP001055439"/>
    </source>
</evidence>
<dbReference type="Gene3D" id="3.10.110.10">
    <property type="entry name" value="Ubiquitin Conjugating Enzyme"/>
    <property type="match status" value="1"/>
</dbReference>
<keyword evidence="13" id="KW-0694">RNA-binding</keyword>
<comment type="subunit">
    <text evidence="6">Component of the CCR4-NOT complex, at least composed of CRR4 and CAF1 proteins.</text>
</comment>
<organism evidence="21 22">
    <name type="scientific">Musa troglodytarum</name>
    <name type="common">fe'i banana</name>
    <dbReference type="NCBI Taxonomy" id="320322"/>
    <lineage>
        <taxon>Eukaryota</taxon>
        <taxon>Viridiplantae</taxon>
        <taxon>Streptophyta</taxon>
        <taxon>Embryophyta</taxon>
        <taxon>Tracheophyta</taxon>
        <taxon>Spermatophyta</taxon>
        <taxon>Magnoliopsida</taxon>
        <taxon>Liliopsida</taxon>
        <taxon>Zingiberales</taxon>
        <taxon>Musaceae</taxon>
        <taxon>Musa</taxon>
    </lineage>
</organism>
<dbReference type="SMART" id="SM00212">
    <property type="entry name" value="UBCc"/>
    <property type="match status" value="1"/>
</dbReference>
<evidence type="ECO:0000256" key="16">
    <source>
        <dbReference type="ARBA" id="ARBA00023242"/>
    </source>
</evidence>
<comment type="subcellular location">
    <subcellularLocation>
        <location evidence="4">Cytoplasm</location>
    </subcellularLocation>
    <subcellularLocation>
        <location evidence="3">Nucleus</location>
    </subcellularLocation>
</comment>
<dbReference type="Gene3D" id="3.30.420.10">
    <property type="entry name" value="Ribonuclease H-like superfamily/Ribonuclease H"/>
    <property type="match status" value="2"/>
</dbReference>
<comment type="subunit">
    <text evidence="18">Heterodimer with UBC35 or UBC36.</text>
</comment>
<dbReference type="Proteomes" id="UP001055439">
    <property type="component" value="Chromosome 8"/>
</dbReference>
<sequence>MTIGTGRSSVVVPRNFRLLEELERGEKGIGDGTVSYGMDDGDDIYMRSWTGTIVGPHNSVHEGRIYQLKLFCDKDYPDKPPSVRFHSRINLTCVSHETGVVEAKRFDKLTNWQREYTIEDILSQLKKEMAAPHNRKLVQPPEGTFFERQKGNPKCEFEISVVAVISESSVHSESSEDKRMAIDRTGLDVSCVLHAKKLTISKWEIKRSQSWKLSLSHRVDSSKLAVETCSQLGRGRSANQPGDLSPASQQSQGNAGKWEPIEVQVRSVWADNLEAEFDLIREAVERHPFAAMDTEFPGVVHRSRKHPAILCPAERYALLKANVDALHLIQVGLTLSDAAGNLPASAPAAPSHGIDFEKNRARGIDSRRFAELLMSSGLVCNDSAVSWVTFHSAYDFGYLIKILTCRRLPSDLGDFMGLVRVFFGDRVFDMKHMMRHCHSLYGGLDRVATTLQVDRAVGRCHQAGSDSLLTWQAFRRMKELFFMGNDDGKHAGVLYGLEAC</sequence>
<dbReference type="GO" id="GO:0030014">
    <property type="term" value="C:CCR4-NOT complex"/>
    <property type="evidence" value="ECO:0007669"/>
    <property type="project" value="InterPro"/>
</dbReference>
<accession>A0A9E7GWW2</accession>
<dbReference type="EC" id="3.1.13.4" evidence="7"/>
<proteinExistence type="inferred from homology"/>
<dbReference type="CDD" id="cd23807">
    <property type="entry name" value="UEV_UBE2V"/>
    <property type="match status" value="1"/>
</dbReference>
<dbReference type="InterPro" id="IPR036397">
    <property type="entry name" value="RNaseH_sf"/>
</dbReference>
<comment type="similarity">
    <text evidence="5">Belongs to the CAF1 family.</text>
</comment>
<evidence type="ECO:0000256" key="17">
    <source>
        <dbReference type="ARBA" id="ARBA00025148"/>
    </source>
</evidence>
<feature type="domain" description="UBC core" evidence="20">
    <location>
        <begin position="13"/>
        <end position="170"/>
    </location>
</feature>
<evidence type="ECO:0000313" key="21">
    <source>
        <dbReference type="EMBL" id="URE22455.1"/>
    </source>
</evidence>
<dbReference type="InterPro" id="IPR012337">
    <property type="entry name" value="RNaseH-like_sf"/>
</dbReference>
<name>A0A9E7GWW2_9LILI</name>
<evidence type="ECO:0000256" key="10">
    <source>
        <dbReference type="ARBA" id="ARBA00022723"/>
    </source>
</evidence>
<evidence type="ECO:0000256" key="19">
    <source>
        <dbReference type="SAM" id="MobiDB-lite"/>
    </source>
</evidence>
<dbReference type="PROSITE" id="PS50127">
    <property type="entry name" value="UBC_2"/>
    <property type="match status" value="1"/>
</dbReference>
<dbReference type="GO" id="GO:0005634">
    <property type="term" value="C:nucleus"/>
    <property type="evidence" value="ECO:0007669"/>
    <property type="project" value="UniProtKB-SubCell"/>
</dbReference>
<evidence type="ECO:0000256" key="9">
    <source>
        <dbReference type="ARBA" id="ARBA00022722"/>
    </source>
</evidence>
<gene>
    <name evidence="21" type="ORF">MUK42_35159</name>
</gene>
<evidence type="ECO:0000256" key="5">
    <source>
        <dbReference type="ARBA" id="ARBA00008372"/>
    </source>
</evidence>
<keyword evidence="15" id="KW-0804">Transcription</keyword>
<keyword evidence="22" id="KW-1185">Reference proteome</keyword>
<dbReference type="GO" id="GO:0003723">
    <property type="term" value="F:RNA binding"/>
    <property type="evidence" value="ECO:0007669"/>
    <property type="project" value="UniProtKB-KW"/>
</dbReference>
<evidence type="ECO:0000256" key="6">
    <source>
        <dbReference type="ARBA" id="ARBA00011757"/>
    </source>
</evidence>
<dbReference type="Pfam" id="PF00179">
    <property type="entry name" value="UQ_con"/>
    <property type="match status" value="1"/>
</dbReference>
<evidence type="ECO:0000256" key="15">
    <source>
        <dbReference type="ARBA" id="ARBA00023163"/>
    </source>
</evidence>
<dbReference type="PANTHER" id="PTHR10797">
    <property type="entry name" value="CCR4-NOT TRANSCRIPTION COMPLEX SUBUNIT"/>
    <property type="match status" value="1"/>
</dbReference>
<dbReference type="InterPro" id="IPR006941">
    <property type="entry name" value="RNase_CAF1"/>
</dbReference>
<evidence type="ECO:0000256" key="7">
    <source>
        <dbReference type="ARBA" id="ARBA00012161"/>
    </source>
</evidence>
<dbReference type="EMBL" id="CP097510">
    <property type="protein sequence ID" value="URE22455.1"/>
    <property type="molecule type" value="Genomic_DNA"/>
</dbReference>
<keyword evidence="8" id="KW-0963">Cytoplasm</keyword>
<dbReference type="FunFam" id="3.10.110.10:FF:000019">
    <property type="entry name" value="Ubiquitin-conjugating enzyme E2 variant 1C"/>
    <property type="match status" value="1"/>
</dbReference>
<keyword evidence="9" id="KW-0540">Nuclease</keyword>
<dbReference type="InterPro" id="IPR000608">
    <property type="entry name" value="UBC"/>
</dbReference>
<dbReference type="OrthoDB" id="1164111at2759"/>
<dbReference type="Pfam" id="PF04857">
    <property type="entry name" value="CAF1"/>
    <property type="match status" value="1"/>
</dbReference>
<keyword evidence="14" id="KW-0805">Transcription regulation</keyword>
<evidence type="ECO:0000256" key="1">
    <source>
        <dbReference type="ARBA" id="ARBA00001663"/>
    </source>
</evidence>
<dbReference type="GO" id="GO:0005737">
    <property type="term" value="C:cytoplasm"/>
    <property type="evidence" value="ECO:0007669"/>
    <property type="project" value="UniProtKB-SubCell"/>
</dbReference>
<protein>
    <recommendedName>
        <fullName evidence="7">poly(A)-specific ribonuclease</fullName>
        <ecNumber evidence="7">3.1.13.4</ecNumber>
    </recommendedName>
</protein>
<dbReference type="SUPFAM" id="SSF54495">
    <property type="entry name" value="UBC-like"/>
    <property type="match status" value="1"/>
</dbReference>
<evidence type="ECO:0000256" key="4">
    <source>
        <dbReference type="ARBA" id="ARBA00004496"/>
    </source>
</evidence>
<evidence type="ECO:0000256" key="18">
    <source>
        <dbReference type="ARBA" id="ARBA00065118"/>
    </source>
</evidence>
<evidence type="ECO:0000256" key="14">
    <source>
        <dbReference type="ARBA" id="ARBA00023015"/>
    </source>
</evidence>
<keyword evidence="11" id="KW-0378">Hydrolase</keyword>
<evidence type="ECO:0000256" key="3">
    <source>
        <dbReference type="ARBA" id="ARBA00004123"/>
    </source>
</evidence>
<reference evidence="21" key="1">
    <citation type="submission" date="2022-05" db="EMBL/GenBank/DDBJ databases">
        <title>The Musa troglodytarum L. genome provides insights into the mechanism of non-climacteric behaviour and enrichment of carotenoids.</title>
        <authorList>
            <person name="Wang J."/>
        </authorList>
    </citation>
    <scope>NUCLEOTIDE SEQUENCE</scope>
    <source>
        <tissue evidence="21">Leaf</tissue>
    </source>
</reference>
<evidence type="ECO:0000256" key="8">
    <source>
        <dbReference type="ARBA" id="ARBA00022490"/>
    </source>
</evidence>
<comment type="cofactor">
    <cofactor evidence="2">
        <name>a divalent metal cation</name>
        <dbReference type="ChEBI" id="CHEBI:60240"/>
    </cofactor>
</comment>
<comment type="catalytic activity">
    <reaction evidence="1">
        <text>Exonucleolytic cleavage of poly(A) to 5'-AMP.</text>
        <dbReference type="EC" id="3.1.13.4"/>
    </reaction>
</comment>
<evidence type="ECO:0000256" key="12">
    <source>
        <dbReference type="ARBA" id="ARBA00022839"/>
    </source>
</evidence>
<dbReference type="InterPro" id="IPR016135">
    <property type="entry name" value="UBQ-conjugating_enzyme/RWD"/>
</dbReference>
<keyword evidence="12" id="KW-0269">Exonuclease</keyword>
<dbReference type="InterPro" id="IPR039637">
    <property type="entry name" value="CNOT7/CNOT8/Pop2"/>
</dbReference>
<evidence type="ECO:0000256" key="13">
    <source>
        <dbReference type="ARBA" id="ARBA00022884"/>
    </source>
</evidence>
<comment type="function">
    <text evidence="17">Ubiquitous transcription factor required for a diverse set of processes. It is a component of the CCR4 complex involved in the control of gene expression.</text>
</comment>
<evidence type="ECO:0000259" key="20">
    <source>
        <dbReference type="PROSITE" id="PS50127"/>
    </source>
</evidence>
<keyword evidence="16" id="KW-0539">Nucleus</keyword>
<evidence type="ECO:0000256" key="11">
    <source>
        <dbReference type="ARBA" id="ARBA00022801"/>
    </source>
</evidence>
<feature type="compositionally biased region" description="Polar residues" evidence="19">
    <location>
        <begin position="237"/>
        <end position="254"/>
    </location>
</feature>
<evidence type="ECO:0000256" key="2">
    <source>
        <dbReference type="ARBA" id="ARBA00001968"/>
    </source>
</evidence>
<dbReference type="GO" id="GO:0046872">
    <property type="term" value="F:metal ion binding"/>
    <property type="evidence" value="ECO:0007669"/>
    <property type="project" value="UniProtKB-KW"/>
</dbReference>
<dbReference type="GO" id="GO:0004535">
    <property type="term" value="F:poly(A)-specific ribonuclease activity"/>
    <property type="evidence" value="ECO:0007669"/>
    <property type="project" value="UniProtKB-EC"/>
</dbReference>
<dbReference type="SUPFAM" id="SSF53098">
    <property type="entry name" value="Ribonuclease H-like"/>
    <property type="match status" value="1"/>
</dbReference>
<keyword evidence="10" id="KW-0479">Metal-binding</keyword>
<feature type="region of interest" description="Disordered" evidence="19">
    <location>
        <begin position="233"/>
        <end position="256"/>
    </location>
</feature>